<dbReference type="EMBL" id="JAOUSE010000073">
    <property type="protein sequence ID" value="MCU9595746.1"/>
    <property type="molecule type" value="Genomic_DNA"/>
</dbReference>
<reference evidence="1 2" key="1">
    <citation type="submission" date="2022-10" db="EMBL/GenBank/DDBJ databases">
        <title>Description of Fervidibacillus gen. nov. in the family Fervidibacillaceae fam. nov. with two species, Fervidibacillus albus sp. nov., and Fervidibacillus halotolerans sp. nov., isolated from tidal flat sediments.</title>
        <authorList>
            <person name="Kwon K.K."/>
            <person name="Yang S.-H."/>
        </authorList>
    </citation>
    <scope>NUCLEOTIDE SEQUENCE [LARGE SCALE GENOMIC DNA]</scope>
    <source>
        <strain evidence="1 2">DSM 23332</strain>
    </source>
</reference>
<dbReference type="RefSeq" id="WP_173662270.1">
    <property type="nucleotide sequence ID" value="NZ_JAOUSE010000073.1"/>
</dbReference>
<dbReference type="Proteomes" id="UP001208656">
    <property type="component" value="Unassembled WGS sequence"/>
</dbReference>
<protein>
    <submittedName>
        <fullName evidence="1">Hsp20/alpha crystallin family protein</fullName>
    </submittedName>
</protein>
<gene>
    <name evidence="1" type="ORF">OEV82_15070</name>
</gene>
<keyword evidence="2" id="KW-1185">Reference proteome</keyword>
<dbReference type="SUPFAM" id="SSF49764">
    <property type="entry name" value="HSP20-like chaperones"/>
    <property type="match status" value="1"/>
</dbReference>
<accession>A0ABT2WJ67</accession>
<name>A0ABT2WJ67_9BACI</name>
<sequence>MFPWNFFGANRKNQDFFDKLDEDSFQEMLEKWMKQAFPSFLDANTNKQSETTSHKSLNETVFETHDYIYIRIPISEDEIIDKIKIYYSLNKCMITGVFDNEQPYTIILPSTVKKKGATAIYRDHVLEIKIPKYSDWQFSEIDVDTENQD</sequence>
<evidence type="ECO:0000313" key="1">
    <source>
        <dbReference type="EMBL" id="MCU9595746.1"/>
    </source>
</evidence>
<comment type="caution">
    <text evidence="1">The sequence shown here is derived from an EMBL/GenBank/DDBJ whole genome shotgun (WGS) entry which is preliminary data.</text>
</comment>
<proteinExistence type="predicted"/>
<dbReference type="CDD" id="cd00298">
    <property type="entry name" value="ACD_sHsps_p23-like"/>
    <property type="match status" value="1"/>
</dbReference>
<dbReference type="InterPro" id="IPR008978">
    <property type="entry name" value="HSP20-like_chaperone"/>
</dbReference>
<organism evidence="1 2">
    <name type="scientific">Pallidibacillus thermolactis</name>
    <dbReference type="NCBI Taxonomy" id="251051"/>
    <lineage>
        <taxon>Bacteria</taxon>
        <taxon>Bacillati</taxon>
        <taxon>Bacillota</taxon>
        <taxon>Bacilli</taxon>
        <taxon>Bacillales</taxon>
        <taxon>Bacillaceae</taxon>
        <taxon>Pallidibacillus</taxon>
    </lineage>
</organism>
<evidence type="ECO:0000313" key="2">
    <source>
        <dbReference type="Proteomes" id="UP001208656"/>
    </source>
</evidence>